<dbReference type="HOGENOM" id="CLU_2632234_0_0_3"/>
<dbReference type="EMBL" id="CP001291">
    <property type="protein sequence ID" value="ACK69008.1"/>
    <property type="molecule type" value="Genomic_DNA"/>
</dbReference>
<keyword evidence="4" id="KW-1185">Reference proteome</keyword>
<dbReference type="GO" id="GO:0046475">
    <property type="term" value="P:glycerophospholipid catabolic process"/>
    <property type="evidence" value="ECO:0007669"/>
    <property type="project" value="TreeGrafter"/>
</dbReference>
<proteinExistence type="predicted"/>
<name>B7KDI8_GLOC7</name>
<organism evidence="3 4">
    <name type="scientific">Gloeothece citriformis (strain PCC 7424)</name>
    <name type="common">Cyanothece sp. (strain PCC 7424)</name>
    <dbReference type="NCBI Taxonomy" id="65393"/>
    <lineage>
        <taxon>Bacteria</taxon>
        <taxon>Bacillati</taxon>
        <taxon>Cyanobacteriota</taxon>
        <taxon>Cyanophyceae</taxon>
        <taxon>Oscillatoriophycideae</taxon>
        <taxon>Chroococcales</taxon>
        <taxon>Aphanothecaceae</taxon>
        <taxon>Gloeothece</taxon>
        <taxon>Gloeothece citriformis</taxon>
    </lineage>
</organism>
<dbReference type="Gene3D" id="3.40.1090.10">
    <property type="entry name" value="Cytosolic phospholipase A2 catalytic domain"/>
    <property type="match status" value="1"/>
</dbReference>
<dbReference type="InterPro" id="IPR016035">
    <property type="entry name" value="Acyl_Trfase/lysoPLipase"/>
</dbReference>
<evidence type="ECO:0000313" key="4">
    <source>
        <dbReference type="Proteomes" id="UP000002384"/>
    </source>
</evidence>
<dbReference type="SUPFAM" id="SSF52151">
    <property type="entry name" value="FabD/lysophospholipase-like"/>
    <property type="match status" value="1"/>
</dbReference>
<evidence type="ECO:0000256" key="1">
    <source>
        <dbReference type="ARBA" id="ARBA00023098"/>
    </source>
</evidence>
<protein>
    <recommendedName>
        <fullName evidence="2">PNPLA domain-containing protein</fullName>
    </recommendedName>
</protein>
<evidence type="ECO:0000313" key="3">
    <source>
        <dbReference type="EMBL" id="ACK69008.1"/>
    </source>
</evidence>
<evidence type="ECO:0000259" key="2">
    <source>
        <dbReference type="Pfam" id="PF01734"/>
    </source>
</evidence>
<sequence length="77" mass="8212">MQTSEESQSIDFEKIALALSGGGYRAAAFHLGVLDFLHYVGLVDHITLLSTVSGGSITGAKFALSLAQGKSFQEFYL</sequence>
<dbReference type="STRING" id="65393.PCC7424_0545"/>
<dbReference type="PANTHER" id="PTHR10728:SF40">
    <property type="entry name" value="PATATIN FAMILY PROTEIN"/>
    <property type="match status" value="1"/>
</dbReference>
<feature type="domain" description="PNPLA" evidence="2">
    <location>
        <begin position="17"/>
        <end position="75"/>
    </location>
</feature>
<dbReference type="eggNOG" id="COG1752">
    <property type="taxonomic scope" value="Bacteria"/>
</dbReference>
<accession>B7KDI8</accession>
<dbReference type="AlphaFoldDB" id="B7KDI8"/>
<keyword evidence="1" id="KW-0443">Lipid metabolism</keyword>
<gene>
    <name evidence="3" type="ordered locus">PCC7424_0545</name>
</gene>
<dbReference type="RefSeq" id="WP_012597955.1">
    <property type="nucleotide sequence ID" value="NC_011729.1"/>
</dbReference>
<reference evidence="4" key="1">
    <citation type="journal article" date="2011" name="MBio">
        <title>Novel metabolic attributes of the genus Cyanothece, comprising a group of unicellular nitrogen-fixing Cyanobacteria.</title>
        <authorList>
            <person name="Bandyopadhyay A."/>
            <person name="Elvitigala T."/>
            <person name="Welsh E."/>
            <person name="Stockel J."/>
            <person name="Liberton M."/>
            <person name="Min H."/>
            <person name="Sherman L.A."/>
            <person name="Pakrasi H.B."/>
        </authorList>
    </citation>
    <scope>NUCLEOTIDE SEQUENCE [LARGE SCALE GENOMIC DNA]</scope>
    <source>
        <strain evidence="4">PCC 7424</strain>
    </source>
</reference>
<dbReference type="GO" id="GO:0005829">
    <property type="term" value="C:cytosol"/>
    <property type="evidence" value="ECO:0007669"/>
    <property type="project" value="TreeGrafter"/>
</dbReference>
<dbReference type="KEGG" id="cyc:PCC7424_0545"/>
<dbReference type="Pfam" id="PF01734">
    <property type="entry name" value="Patatin"/>
    <property type="match status" value="1"/>
</dbReference>
<dbReference type="PANTHER" id="PTHR10728">
    <property type="entry name" value="CYTOSOLIC PHOSPHOLIPASE A2"/>
    <property type="match status" value="1"/>
</dbReference>
<dbReference type="Proteomes" id="UP000002384">
    <property type="component" value="Chromosome"/>
</dbReference>
<dbReference type="InterPro" id="IPR002641">
    <property type="entry name" value="PNPLA_dom"/>
</dbReference>
<dbReference type="GO" id="GO:0004623">
    <property type="term" value="F:phospholipase A2 activity"/>
    <property type="evidence" value="ECO:0007669"/>
    <property type="project" value="TreeGrafter"/>
</dbReference>
<dbReference type="OrthoDB" id="100544at2"/>